<dbReference type="EMBL" id="SWLG01000004">
    <property type="protein sequence ID" value="TLS38158.1"/>
    <property type="molecule type" value="Genomic_DNA"/>
</dbReference>
<dbReference type="Proteomes" id="UP000308230">
    <property type="component" value="Unassembled WGS sequence"/>
</dbReference>
<dbReference type="Pfam" id="PF25846">
    <property type="entry name" value="YmzB"/>
    <property type="match status" value="1"/>
</dbReference>
<gene>
    <name evidence="1" type="ORF">FCL54_06350</name>
</gene>
<dbReference type="AlphaFoldDB" id="A0A5R9F966"/>
<dbReference type="OrthoDB" id="2705224at2"/>
<sequence length="117" mass="13696">MSDNKFSQQELEHLLNEWKGDNVIIQKEEMDDKDKTIMKLEDFSFQERDQTIDDYTSEMLLQLKGEGKVISDQSAEPLPFSRFEIPLEEVSQMHLDETSIQLKTERGSYTISHNTHS</sequence>
<dbReference type="InterPro" id="IPR058926">
    <property type="entry name" value="YmzB-like"/>
</dbReference>
<evidence type="ECO:0000313" key="2">
    <source>
        <dbReference type="Proteomes" id="UP000308230"/>
    </source>
</evidence>
<protein>
    <submittedName>
        <fullName evidence="1">Uncharacterized protein</fullName>
    </submittedName>
</protein>
<accession>A0A5R9F966</accession>
<proteinExistence type="predicted"/>
<keyword evidence="2" id="KW-1185">Reference proteome</keyword>
<evidence type="ECO:0000313" key="1">
    <source>
        <dbReference type="EMBL" id="TLS38158.1"/>
    </source>
</evidence>
<comment type="caution">
    <text evidence="1">The sequence shown here is derived from an EMBL/GenBank/DDBJ whole genome shotgun (WGS) entry which is preliminary data.</text>
</comment>
<name>A0A5R9F966_9BACL</name>
<reference evidence="1 2" key="1">
    <citation type="submission" date="2019-04" db="EMBL/GenBank/DDBJ databases">
        <title>Bacillus caeni sp. nov., a bacterium isolated from mangrove sediment.</title>
        <authorList>
            <person name="Huang H."/>
            <person name="Mo K."/>
            <person name="Hu Y."/>
        </authorList>
    </citation>
    <scope>NUCLEOTIDE SEQUENCE [LARGE SCALE GENOMIC DNA]</scope>
    <source>
        <strain evidence="1 2">HB172195</strain>
    </source>
</reference>
<organism evidence="1 2">
    <name type="scientific">Exobacillus caeni</name>
    <dbReference type="NCBI Taxonomy" id="2574798"/>
    <lineage>
        <taxon>Bacteria</taxon>
        <taxon>Bacillati</taxon>
        <taxon>Bacillota</taxon>
        <taxon>Bacilli</taxon>
        <taxon>Bacillales</taxon>
        <taxon>Guptibacillaceae</taxon>
        <taxon>Exobacillus</taxon>
    </lineage>
</organism>
<dbReference type="RefSeq" id="WP_138124373.1">
    <property type="nucleotide sequence ID" value="NZ_SWLG01000004.1"/>
</dbReference>